<dbReference type="EMBL" id="FNBG01000002">
    <property type="protein sequence ID" value="SDE79607.1"/>
    <property type="molecule type" value="Genomic_DNA"/>
</dbReference>
<dbReference type="STRING" id="670482.SAMN04488542_102156"/>
<name>A0A1G7FUS3_9BACL</name>
<proteinExistence type="predicted"/>
<evidence type="ECO:0000313" key="1">
    <source>
        <dbReference type="EMBL" id="SDE79607.1"/>
    </source>
</evidence>
<dbReference type="AlphaFoldDB" id="A0A1G7FUS3"/>
<keyword evidence="2" id="KW-1185">Reference proteome</keyword>
<accession>A0A1G7FUS3</accession>
<reference evidence="1 2" key="1">
    <citation type="submission" date="2016-10" db="EMBL/GenBank/DDBJ databases">
        <authorList>
            <person name="de Groot N.N."/>
        </authorList>
    </citation>
    <scope>NUCLEOTIDE SEQUENCE [LARGE SCALE GENOMIC DNA]</scope>
    <source>
        <strain evidence="1 2">DSM 28129</strain>
    </source>
</reference>
<sequence>MKAIIMLAYLHELCPQLHLMACFSRANERSVQIQS</sequence>
<dbReference type="Proteomes" id="UP000198972">
    <property type="component" value="Unassembled WGS sequence"/>
</dbReference>
<organism evidence="1 2">
    <name type="scientific">Fontibacillus panacisegetis</name>
    <dbReference type="NCBI Taxonomy" id="670482"/>
    <lineage>
        <taxon>Bacteria</taxon>
        <taxon>Bacillati</taxon>
        <taxon>Bacillota</taxon>
        <taxon>Bacilli</taxon>
        <taxon>Bacillales</taxon>
        <taxon>Paenibacillaceae</taxon>
        <taxon>Fontibacillus</taxon>
    </lineage>
</organism>
<protein>
    <submittedName>
        <fullName evidence="1">Uncharacterized protein</fullName>
    </submittedName>
</protein>
<evidence type="ECO:0000313" key="2">
    <source>
        <dbReference type="Proteomes" id="UP000198972"/>
    </source>
</evidence>
<gene>
    <name evidence="1" type="ORF">SAMN04488542_102156</name>
</gene>